<evidence type="ECO:0000313" key="3">
    <source>
        <dbReference type="EMBL" id="OGD66315.1"/>
    </source>
</evidence>
<proteinExistence type="predicted"/>
<organism evidence="3 4">
    <name type="scientific">Candidatus Berkelbacteria bacterium RIFCSPHIGHO2_12_FULL_36_9</name>
    <dbReference type="NCBI Taxonomy" id="1797469"/>
    <lineage>
        <taxon>Bacteria</taxon>
        <taxon>Candidatus Berkelbacteria</taxon>
    </lineage>
</organism>
<feature type="domain" description="PEGA" evidence="2">
    <location>
        <begin position="49"/>
        <end position="107"/>
    </location>
</feature>
<dbReference type="EMBL" id="MEZV01000039">
    <property type="protein sequence ID" value="OGD66315.1"/>
    <property type="molecule type" value="Genomic_DNA"/>
</dbReference>
<keyword evidence="1" id="KW-0472">Membrane</keyword>
<sequence length="240" mass="27887">MNKTFASFLNIIWFIFVGIVIASISIYLIIISNGYRINWAAKKIIQNGMIFLKTDPKVADIYLNNQLKLTKSPARLTDLYQGRYDIRVTKDGYFDWKKTVEVTAGLATENEDIVLFLKNPQQLPVIQEETDSFNKLPSKFLNTDLEIRSEAEIWIKEYKNNDDLLVTRLSIPIKKAAYYSDKKHILFQTKNRISVMDLDGSNIIKLAELNSEDSVEFIVDDSGQFLYYRDKEEIKKLKIH</sequence>
<evidence type="ECO:0000259" key="2">
    <source>
        <dbReference type="Pfam" id="PF08308"/>
    </source>
</evidence>
<name>A0A1F5EG23_9BACT</name>
<comment type="caution">
    <text evidence="3">The sequence shown here is derived from an EMBL/GenBank/DDBJ whole genome shotgun (WGS) entry which is preliminary data.</text>
</comment>
<keyword evidence="1" id="KW-1133">Transmembrane helix</keyword>
<dbReference type="InterPro" id="IPR013229">
    <property type="entry name" value="PEGA"/>
</dbReference>
<dbReference type="Proteomes" id="UP000176451">
    <property type="component" value="Unassembled WGS sequence"/>
</dbReference>
<evidence type="ECO:0000256" key="1">
    <source>
        <dbReference type="SAM" id="Phobius"/>
    </source>
</evidence>
<dbReference type="AlphaFoldDB" id="A0A1F5EG23"/>
<reference evidence="3 4" key="1">
    <citation type="journal article" date="2016" name="Nat. Commun.">
        <title>Thousands of microbial genomes shed light on interconnected biogeochemical processes in an aquifer system.</title>
        <authorList>
            <person name="Anantharaman K."/>
            <person name="Brown C.T."/>
            <person name="Hug L.A."/>
            <person name="Sharon I."/>
            <person name="Castelle C.J."/>
            <person name="Probst A.J."/>
            <person name="Thomas B.C."/>
            <person name="Singh A."/>
            <person name="Wilkins M.J."/>
            <person name="Karaoz U."/>
            <person name="Brodie E.L."/>
            <person name="Williams K.H."/>
            <person name="Hubbard S.S."/>
            <person name="Banfield J.F."/>
        </authorList>
    </citation>
    <scope>NUCLEOTIDE SEQUENCE [LARGE SCALE GENOMIC DNA]</scope>
</reference>
<gene>
    <name evidence="3" type="ORF">A3F08_02250</name>
</gene>
<evidence type="ECO:0000313" key="4">
    <source>
        <dbReference type="Proteomes" id="UP000176451"/>
    </source>
</evidence>
<keyword evidence="1" id="KW-0812">Transmembrane</keyword>
<accession>A0A1F5EG23</accession>
<protein>
    <recommendedName>
        <fullName evidence="2">PEGA domain-containing protein</fullName>
    </recommendedName>
</protein>
<feature type="transmembrane region" description="Helical" evidence="1">
    <location>
        <begin position="12"/>
        <end position="35"/>
    </location>
</feature>
<dbReference type="STRING" id="1797469.A3F08_02250"/>
<dbReference type="Pfam" id="PF08308">
    <property type="entry name" value="PEGA"/>
    <property type="match status" value="1"/>
</dbReference>